<comment type="caution">
    <text evidence="1">The sequence shown here is derived from an EMBL/GenBank/DDBJ whole genome shotgun (WGS) entry which is preliminary data.</text>
</comment>
<dbReference type="EMBL" id="SRRM01000006">
    <property type="protein sequence ID" value="TKY88848.1"/>
    <property type="molecule type" value="Genomic_DNA"/>
</dbReference>
<dbReference type="AlphaFoldDB" id="A0A4U7KZF5"/>
<evidence type="ECO:0000313" key="1">
    <source>
        <dbReference type="EMBL" id="TKY88848.1"/>
    </source>
</evidence>
<proteinExistence type="predicted"/>
<reference evidence="1 2" key="1">
    <citation type="submission" date="2019-05" db="EMBL/GenBank/DDBJ databases">
        <title>Sporisorium graminicola CBS 10092 draft sequencing and annotation.</title>
        <authorList>
            <person name="Solano-Gonzalez S."/>
            <person name="Caddick M.X."/>
            <person name="Darby A."/>
        </authorList>
    </citation>
    <scope>NUCLEOTIDE SEQUENCE [LARGE SCALE GENOMIC DNA]</scope>
    <source>
        <strain evidence="1 2">CBS 10092</strain>
    </source>
</reference>
<sequence>MPAQLSSFDKGVAADIRMQLDAATDEADLAGLARELYSSPALRAERASIHLVQSDLSRTADQEVSNVALNQLFLLSLTQACRRITGSTGRNGATLMDQLVGKYLRRLYKCIPHRGFSESFLSRLAKEAGVYRHNSDNTVLLQLLDIVHERLSRTGASQASAQERTNTRRRAAHFTSQILLNLMQSFSRVGRSDAVRSCFELLQHHALPVNILQYQLQLIALFRERVSDLAGKDQTDIERESHRIQTDILQIKTMMEANSITLDDTVLATIVNGLSAPLRNPLASASSVAQANGALELVRTIFGQSALQARGDAFGRMPRLVSSLINAEIDAIERNRSSISKAHALASERVQGLIHRLEAQAALSKSPLVGSLRRKPFTEINLACVYLKLRLYAVLGDADRGIEQLQLLLSVEPLAQLGPSGEQRQELILKQRSGVIKLFSAVMQRRQGSAGQDAAFEVLHRAFSSKWFDRVWAGVALPSNLGAGLDIKAYDPDASVLRLWTRWIHAWSADYLAEGTRIHGGNSGSKGSLRSKHRTFTGSYPWQTLKRGLRLLNKVIDQYEAIETLSVGTKLISDDINLDPKPSARIAAFATAFSDRTVLSNMVKVCLRGGRPASNETMATHVERRLTLLIRTLTRVYAPARTWEHVERSMLRRLALIPREVMPTSAVKDAMDQIEQRKHLALLRNPDLVRELDQAATVGRDAPETGSIFVLRRMLQQRASQHSPDSASQPKAAFF</sequence>
<accession>A0A4U7KZF5</accession>
<evidence type="ECO:0000313" key="2">
    <source>
        <dbReference type="Proteomes" id="UP000306050"/>
    </source>
</evidence>
<name>A0A4U7KZF5_9BASI</name>
<protein>
    <submittedName>
        <fullName evidence="1">Uncharacterized protein</fullName>
    </submittedName>
</protein>
<organism evidence="1 2">
    <name type="scientific">Sporisorium graminicola</name>
    <dbReference type="NCBI Taxonomy" id="280036"/>
    <lineage>
        <taxon>Eukaryota</taxon>
        <taxon>Fungi</taxon>
        <taxon>Dikarya</taxon>
        <taxon>Basidiomycota</taxon>
        <taxon>Ustilaginomycotina</taxon>
        <taxon>Ustilaginomycetes</taxon>
        <taxon>Ustilaginales</taxon>
        <taxon>Ustilaginaceae</taxon>
        <taxon>Sporisorium</taxon>
    </lineage>
</organism>
<dbReference type="KEGG" id="sgra:EX895_002089"/>
<dbReference type="Proteomes" id="UP000306050">
    <property type="component" value="Chromosome SGRAM_13"/>
</dbReference>
<keyword evidence="2" id="KW-1185">Reference proteome</keyword>
<dbReference type="RefSeq" id="XP_029740833.1">
    <property type="nucleotide sequence ID" value="XM_029882688.1"/>
</dbReference>
<dbReference type="OrthoDB" id="2549435at2759"/>
<dbReference type="GeneID" id="40724984"/>
<gene>
    <name evidence="1" type="ORF">EX895_002089</name>
</gene>